<evidence type="ECO:0008006" key="4">
    <source>
        <dbReference type="Google" id="ProtNLM"/>
    </source>
</evidence>
<keyword evidence="3" id="KW-1185">Reference proteome</keyword>
<dbReference type="Proteomes" id="UP001054902">
    <property type="component" value="Unassembled WGS sequence"/>
</dbReference>
<sequence>MKRLNFRKRGKGQQSLLSDAELRQPSDFERMDGVDVRNDDEDIWSSAIPYQLPSVGTNSLITDAAVNHNKKQKTFNEHKPMSNSTAILSAILPPPPPPPPSNMKNSKRVAVKRDIKALDRKSSSEDVFDDLDSIKDRVIANVDSLDDFMNNTLSRSMSRNLGKKSTFTSFQIDAVSSEHSSEKKSETDSSKQLSSSSSNVSSESPGTDSHTTNEFPIDPKLIEKKGIVIVDPENKNEIYHMDEDNKDLTNKELIIVGQNKENSLDNDDDDETLMSNLTEFTYQYKRTREERMKFAMRNLNPTRAPEQNIFCSIFNCGTGNEEFDLGIIDDTSKMNLRQEKPSMVQNAKMLYKTLRERGSGKRVDVGNFEETIAVCITRIFLGENGNGLKCTYNEPNLSHDFGVRLREGEGGEAVVVEVIAESTAERAGVKIGDVLSFAVPLNNTFQGYEKACDFISRLELIGMRSSYREIFDMFLSKTSSGWPVATVFRRGSEGLRNFEAMPFGLQSIDMNIDLQRATAFFHQAITRCREYDFQKDANGVHEIIRGNIESFIPRPECRSTSSNLQKLKMMQIDIVGETAQSFGLPNKKGSRYMLLPRLAEETLHLSSFFPDARRSTLLTWYTENSEAIIYLKLSGAFSGSGVLVKRLKESTWSAPCSIEGNAVGCGFRPYSDSIECAIFLRDTKDIDPLIKGNTVTLGGKTQKERVLILTNIAGRFCVEMDLECSCKVNTSNDLNKLFYNDPKCKSISVETIFSGKIQSPSEAIAFNGALRRLELPSTMYPHPAPPKNLTKFNGNNWAIDTSCKCAETLEPPFDESKQLVTLRELIDTFENGESVYDEEWSEFDVFAQKFQQMLYDGVTIDRVWPKDDGIADNLSTTKVTLKLDYKTTSKGKVESLHFVTRSKTKIIGSKCNFSSPTDLPKNKCLSEALNLAEIVKISQTIPKNFAQEKISTGADKKKRQKRFVLLETVDGKTVPFLARTGKDASLLACGLKLMAERILQQQRK</sequence>
<name>A0AAD3CND9_9STRA</name>
<feature type="compositionally biased region" description="Basic and acidic residues" evidence="1">
    <location>
        <begin position="179"/>
        <end position="189"/>
    </location>
</feature>
<feature type="compositionally biased region" description="Polar residues" evidence="1">
    <location>
        <begin position="205"/>
        <end position="214"/>
    </location>
</feature>
<comment type="caution">
    <text evidence="2">The sequence shown here is derived from an EMBL/GenBank/DDBJ whole genome shotgun (WGS) entry which is preliminary data.</text>
</comment>
<protein>
    <recommendedName>
        <fullName evidence="4">PDZ domain-containing protein</fullName>
    </recommendedName>
</protein>
<organism evidence="2 3">
    <name type="scientific">Chaetoceros tenuissimus</name>
    <dbReference type="NCBI Taxonomy" id="426638"/>
    <lineage>
        <taxon>Eukaryota</taxon>
        <taxon>Sar</taxon>
        <taxon>Stramenopiles</taxon>
        <taxon>Ochrophyta</taxon>
        <taxon>Bacillariophyta</taxon>
        <taxon>Coscinodiscophyceae</taxon>
        <taxon>Chaetocerotophycidae</taxon>
        <taxon>Chaetocerotales</taxon>
        <taxon>Chaetocerotaceae</taxon>
        <taxon>Chaetoceros</taxon>
    </lineage>
</organism>
<evidence type="ECO:0000313" key="2">
    <source>
        <dbReference type="EMBL" id="GFH49072.1"/>
    </source>
</evidence>
<accession>A0AAD3CND9</accession>
<feature type="region of interest" description="Disordered" evidence="1">
    <location>
        <begin position="1"/>
        <end position="36"/>
    </location>
</feature>
<proteinExistence type="predicted"/>
<feature type="region of interest" description="Disordered" evidence="1">
    <location>
        <begin position="176"/>
        <end position="217"/>
    </location>
</feature>
<evidence type="ECO:0000313" key="3">
    <source>
        <dbReference type="Proteomes" id="UP001054902"/>
    </source>
</evidence>
<evidence type="ECO:0000256" key="1">
    <source>
        <dbReference type="SAM" id="MobiDB-lite"/>
    </source>
</evidence>
<dbReference type="EMBL" id="BLLK01000032">
    <property type="protein sequence ID" value="GFH49072.1"/>
    <property type="molecule type" value="Genomic_DNA"/>
</dbReference>
<dbReference type="AlphaFoldDB" id="A0AAD3CND9"/>
<feature type="compositionally biased region" description="Basic residues" evidence="1">
    <location>
        <begin position="1"/>
        <end position="11"/>
    </location>
</feature>
<gene>
    <name evidence="2" type="ORF">CTEN210_05548</name>
</gene>
<reference evidence="2 3" key="1">
    <citation type="journal article" date="2021" name="Sci. Rep.">
        <title>The genome of the diatom Chaetoceros tenuissimus carries an ancient integrated fragment of an extant virus.</title>
        <authorList>
            <person name="Hongo Y."/>
            <person name="Kimura K."/>
            <person name="Takaki Y."/>
            <person name="Yoshida Y."/>
            <person name="Baba S."/>
            <person name="Kobayashi G."/>
            <person name="Nagasaki K."/>
            <person name="Hano T."/>
            <person name="Tomaru Y."/>
        </authorList>
    </citation>
    <scope>NUCLEOTIDE SEQUENCE [LARGE SCALE GENOMIC DNA]</scope>
    <source>
        <strain evidence="2 3">NIES-3715</strain>
    </source>
</reference>
<feature type="compositionally biased region" description="Basic and acidic residues" evidence="1">
    <location>
        <begin position="20"/>
        <end position="36"/>
    </location>
</feature>
<feature type="compositionally biased region" description="Low complexity" evidence="1">
    <location>
        <begin position="190"/>
        <end position="204"/>
    </location>
</feature>